<keyword evidence="2" id="KW-1185">Reference proteome</keyword>
<sequence length="228" mass="25615">MSVLTYLHELGLYIDPYASVIICSHPECQYALCLKGSRVATHLQQRHNVPRQGLKGLKQVLKSIPYLCSSEKAALYPDGSPVHQQLRVYDGYVCVICGFRTVSLAFIRDHIHDHQTNRDYRYNKAPALYAVDQLFEPVFLQTWAAGPAQSYWIVECEDYTMSPLYGQSSTSPPLMGYSQGLSDREESPMGSPLNGYSQIVPDGDVEKIADTCNVLSLETRSEIAHYTE</sequence>
<protein>
    <submittedName>
        <fullName evidence="1">Uncharacterized protein</fullName>
    </submittedName>
</protein>
<reference evidence="1" key="1">
    <citation type="submission" date="2022-08" db="EMBL/GenBank/DDBJ databases">
        <title>Genome Sequence of Lecanicillium fungicola.</title>
        <authorList>
            <person name="Buettner E."/>
        </authorList>
    </citation>
    <scope>NUCLEOTIDE SEQUENCE</scope>
    <source>
        <strain evidence="1">Babe33</strain>
    </source>
</reference>
<gene>
    <name evidence="1" type="ORF">NQ176_g1528</name>
</gene>
<evidence type="ECO:0000313" key="1">
    <source>
        <dbReference type="EMBL" id="KAJ2982222.1"/>
    </source>
</evidence>
<dbReference type="EMBL" id="JANJQO010000088">
    <property type="protein sequence ID" value="KAJ2982222.1"/>
    <property type="molecule type" value="Genomic_DNA"/>
</dbReference>
<dbReference type="Proteomes" id="UP001143910">
    <property type="component" value="Unassembled WGS sequence"/>
</dbReference>
<comment type="caution">
    <text evidence="1">The sequence shown here is derived from an EMBL/GenBank/DDBJ whole genome shotgun (WGS) entry which is preliminary data.</text>
</comment>
<organism evidence="1 2">
    <name type="scientific">Zarea fungicola</name>
    <dbReference type="NCBI Taxonomy" id="93591"/>
    <lineage>
        <taxon>Eukaryota</taxon>
        <taxon>Fungi</taxon>
        <taxon>Dikarya</taxon>
        <taxon>Ascomycota</taxon>
        <taxon>Pezizomycotina</taxon>
        <taxon>Sordariomycetes</taxon>
        <taxon>Hypocreomycetidae</taxon>
        <taxon>Hypocreales</taxon>
        <taxon>Cordycipitaceae</taxon>
        <taxon>Zarea</taxon>
    </lineage>
</organism>
<proteinExistence type="predicted"/>
<name>A0ACC1NSC2_9HYPO</name>
<accession>A0ACC1NSC2</accession>
<evidence type="ECO:0000313" key="2">
    <source>
        <dbReference type="Proteomes" id="UP001143910"/>
    </source>
</evidence>